<keyword evidence="5" id="KW-1185">Reference proteome</keyword>
<feature type="coiled-coil region" evidence="1">
    <location>
        <begin position="126"/>
        <end position="192"/>
    </location>
</feature>
<gene>
    <name evidence="3" type="ORF">I302_08670</name>
    <name evidence="4" type="ORF">I302_105389</name>
</gene>
<dbReference type="KEGG" id="kbi:30213069"/>
<feature type="region of interest" description="Disordered" evidence="2">
    <location>
        <begin position="1"/>
        <end position="50"/>
    </location>
</feature>
<proteinExistence type="predicted"/>
<dbReference type="RefSeq" id="XP_019042961.1">
    <property type="nucleotide sequence ID" value="XM_019195248.1"/>
</dbReference>
<evidence type="ECO:0000313" key="5">
    <source>
        <dbReference type="Proteomes" id="UP000092730"/>
    </source>
</evidence>
<reference evidence="4" key="2">
    <citation type="submission" date="2013-07" db="EMBL/GenBank/DDBJ databases">
        <authorList>
            <consortium name="The Broad Institute Genome Sequencing Platform"/>
            <person name="Cuomo C."/>
            <person name="Litvintseva A."/>
            <person name="Chen Y."/>
            <person name="Heitman J."/>
            <person name="Sun S."/>
            <person name="Springer D."/>
            <person name="Dromer F."/>
            <person name="Young S.K."/>
            <person name="Zeng Q."/>
            <person name="Gargeya S."/>
            <person name="Fitzgerald M."/>
            <person name="Abouelleil A."/>
            <person name="Alvarado L."/>
            <person name="Berlin A.M."/>
            <person name="Chapman S.B."/>
            <person name="Dewar J."/>
            <person name="Goldberg J."/>
            <person name="Griggs A."/>
            <person name="Gujja S."/>
            <person name="Hansen M."/>
            <person name="Howarth C."/>
            <person name="Imamovic A."/>
            <person name="Larimer J."/>
            <person name="McCowan C."/>
            <person name="Murphy C."/>
            <person name="Pearson M."/>
            <person name="Priest M."/>
            <person name="Roberts A."/>
            <person name="Saif S."/>
            <person name="Shea T."/>
            <person name="Sykes S."/>
            <person name="Wortman J."/>
            <person name="Nusbaum C."/>
            <person name="Birren B."/>
        </authorList>
    </citation>
    <scope>NUCLEOTIDE SEQUENCE</scope>
    <source>
        <strain evidence="4">CBS 10118</strain>
    </source>
</reference>
<dbReference type="EMBL" id="KI894026">
    <property type="protein sequence ID" value="OCF21891.1"/>
    <property type="molecule type" value="Genomic_DNA"/>
</dbReference>
<dbReference type="AlphaFoldDB" id="A0A1B9FSY9"/>
<dbReference type="VEuPathDB" id="FungiDB:I302_08670"/>
<name>A0A1B9FSY9_9TREE</name>
<reference evidence="3" key="3">
    <citation type="submission" date="2014-01" db="EMBL/GenBank/DDBJ databases">
        <title>Evolution of pathogenesis and genome organization in the Tremellales.</title>
        <authorList>
            <person name="Cuomo C."/>
            <person name="Litvintseva A."/>
            <person name="Heitman J."/>
            <person name="Chen Y."/>
            <person name="Sun S."/>
            <person name="Springer D."/>
            <person name="Dromer F."/>
            <person name="Young S."/>
            <person name="Zeng Q."/>
            <person name="Chapman S."/>
            <person name="Gujja S."/>
            <person name="Saif S."/>
            <person name="Birren B."/>
        </authorList>
    </citation>
    <scope>NUCLEOTIDE SEQUENCE</scope>
    <source>
        <strain evidence="3">CBS 10118</strain>
    </source>
</reference>
<evidence type="ECO:0000313" key="3">
    <source>
        <dbReference type="EMBL" id="OCF21891.1"/>
    </source>
</evidence>
<sequence length="205" mass="24022">MSTPPKSSIYIPTTPQDPRKHLRSPTKRPRQDSPPPTPPLTASSSASDTHHKAYLTEGNISEGSKMFDTLENNLNTILKSRYETDPIYQNLHHQAKKIAEDFVSLKKEHDASVKELVDERMTIVELQRALESRNELIDENRRLKEELGRMEQVNQDQRSEYAYGMRESIKERNRLAEEKAGLERVRLRLEEELHFCKMRLDRERR</sequence>
<evidence type="ECO:0000256" key="1">
    <source>
        <dbReference type="SAM" id="Coils"/>
    </source>
</evidence>
<protein>
    <submittedName>
        <fullName evidence="3">Uncharacterized protein</fullName>
    </submittedName>
</protein>
<evidence type="ECO:0000256" key="2">
    <source>
        <dbReference type="SAM" id="MobiDB-lite"/>
    </source>
</evidence>
<dbReference type="EMBL" id="CP144543">
    <property type="protein sequence ID" value="WVW83370.1"/>
    <property type="molecule type" value="Genomic_DNA"/>
</dbReference>
<organism evidence="3">
    <name type="scientific">Kwoniella bestiolae CBS 10118</name>
    <dbReference type="NCBI Taxonomy" id="1296100"/>
    <lineage>
        <taxon>Eukaryota</taxon>
        <taxon>Fungi</taxon>
        <taxon>Dikarya</taxon>
        <taxon>Basidiomycota</taxon>
        <taxon>Agaricomycotina</taxon>
        <taxon>Tremellomycetes</taxon>
        <taxon>Tremellales</taxon>
        <taxon>Cryptococcaceae</taxon>
        <taxon>Kwoniella</taxon>
    </lineage>
</organism>
<feature type="compositionally biased region" description="Polar residues" evidence="2">
    <location>
        <begin position="1"/>
        <end position="16"/>
    </location>
</feature>
<reference evidence="3" key="1">
    <citation type="submission" date="2013-07" db="EMBL/GenBank/DDBJ databases">
        <title>The Genome Sequence of Cryptococcus bestiolae CBS10118.</title>
        <authorList>
            <consortium name="The Broad Institute Genome Sequencing Platform"/>
            <person name="Cuomo C."/>
            <person name="Litvintseva A."/>
            <person name="Chen Y."/>
            <person name="Heitman J."/>
            <person name="Sun S."/>
            <person name="Springer D."/>
            <person name="Dromer F."/>
            <person name="Young S.K."/>
            <person name="Zeng Q."/>
            <person name="Gargeya S."/>
            <person name="Fitzgerald M."/>
            <person name="Abouelleil A."/>
            <person name="Alvarado L."/>
            <person name="Berlin A.M."/>
            <person name="Chapman S.B."/>
            <person name="Dewar J."/>
            <person name="Goldberg J."/>
            <person name="Griggs A."/>
            <person name="Gujja S."/>
            <person name="Hansen M."/>
            <person name="Howarth C."/>
            <person name="Imamovic A."/>
            <person name="Larimer J."/>
            <person name="McCowan C."/>
            <person name="Murphy C."/>
            <person name="Pearson M."/>
            <person name="Priest M."/>
            <person name="Roberts A."/>
            <person name="Saif S."/>
            <person name="Shea T."/>
            <person name="Sykes S."/>
            <person name="Wortman J."/>
            <person name="Nusbaum C."/>
            <person name="Birren B."/>
        </authorList>
    </citation>
    <scope>NUCLEOTIDE SEQUENCE [LARGE SCALE GENOMIC DNA]</scope>
    <source>
        <strain evidence="3">CBS 10118</strain>
    </source>
</reference>
<evidence type="ECO:0000313" key="4">
    <source>
        <dbReference type="EMBL" id="WVW83370.1"/>
    </source>
</evidence>
<accession>A0A1B9FSY9</accession>
<reference evidence="4" key="4">
    <citation type="submission" date="2024-02" db="EMBL/GenBank/DDBJ databases">
        <title>Comparative genomics of Cryptococcus and Kwoniella reveals pathogenesis evolution and contrasting modes of karyotype evolution via chromosome fusion or intercentromeric recombination.</title>
        <authorList>
            <person name="Coelho M.A."/>
            <person name="David-Palma M."/>
            <person name="Shea T."/>
            <person name="Bowers K."/>
            <person name="McGinley-Smith S."/>
            <person name="Mohammad A.W."/>
            <person name="Gnirke A."/>
            <person name="Yurkov A.M."/>
            <person name="Nowrousian M."/>
            <person name="Sun S."/>
            <person name="Cuomo C.A."/>
            <person name="Heitman J."/>
        </authorList>
    </citation>
    <scope>NUCLEOTIDE SEQUENCE</scope>
    <source>
        <strain evidence="4">CBS 10118</strain>
    </source>
</reference>
<dbReference type="GeneID" id="30213069"/>
<keyword evidence="1" id="KW-0175">Coiled coil</keyword>
<dbReference type="Proteomes" id="UP000092730">
    <property type="component" value="Chromosome 3"/>
</dbReference>